<feature type="transmembrane region" description="Helical" evidence="1">
    <location>
        <begin position="119"/>
        <end position="138"/>
    </location>
</feature>
<protein>
    <submittedName>
        <fullName evidence="3">PAP2 superfamily protein</fullName>
    </submittedName>
</protein>
<dbReference type="Gene3D" id="1.20.144.10">
    <property type="entry name" value="Phosphatidic acid phosphatase type 2/haloperoxidase"/>
    <property type="match status" value="1"/>
</dbReference>
<dbReference type="CDD" id="cd03394">
    <property type="entry name" value="PAP2_like_5"/>
    <property type="match status" value="1"/>
</dbReference>
<evidence type="ECO:0000313" key="3">
    <source>
        <dbReference type="EMBL" id="KDS55175.1"/>
    </source>
</evidence>
<evidence type="ECO:0000256" key="1">
    <source>
        <dbReference type="SAM" id="Phobius"/>
    </source>
</evidence>
<keyword evidence="1" id="KW-0812">Transmembrane</keyword>
<gene>
    <name evidence="3" type="ORF">M099_1378</name>
</gene>
<feature type="domain" description="Phosphatidic acid phosphatase type 2/haloperoxidase" evidence="2">
    <location>
        <begin position="85"/>
        <end position="189"/>
    </location>
</feature>
<dbReference type="Proteomes" id="UP000027661">
    <property type="component" value="Unassembled WGS sequence"/>
</dbReference>
<evidence type="ECO:0000313" key="4">
    <source>
        <dbReference type="Proteomes" id="UP000027661"/>
    </source>
</evidence>
<accession>A0A069SKA0</accession>
<dbReference type="AlphaFoldDB" id="A0A069SKA0"/>
<evidence type="ECO:0000259" key="2">
    <source>
        <dbReference type="SMART" id="SM00014"/>
    </source>
</evidence>
<comment type="caution">
    <text evidence="3">The sequence shown here is derived from an EMBL/GenBank/DDBJ whole genome shotgun (WGS) entry which is preliminary data.</text>
</comment>
<dbReference type="PATRIC" id="fig|1339352.3.peg.1335"/>
<reference evidence="3 4" key="1">
    <citation type="submission" date="2014-04" db="EMBL/GenBank/DDBJ databases">
        <authorList>
            <person name="Sears C."/>
            <person name="Carroll K."/>
            <person name="Sack B.R."/>
            <person name="Qadri F."/>
            <person name="Myers L.L."/>
            <person name="Chung G.-T."/>
            <person name="Escheverria P."/>
            <person name="Fraser C.M."/>
            <person name="Sadzewicz L."/>
            <person name="Shefchek K.A."/>
            <person name="Tallon L."/>
            <person name="Das S.P."/>
            <person name="Daugherty S."/>
            <person name="Mongodin E.F."/>
        </authorList>
    </citation>
    <scope>NUCLEOTIDE SEQUENCE [LARGE SCALE GENOMIC DNA]</scope>
    <source>
        <strain evidence="3 4">3975 RP4</strain>
    </source>
</reference>
<dbReference type="RefSeq" id="WP_032952634.1">
    <property type="nucleotide sequence ID" value="NZ_JNHM01000014.1"/>
</dbReference>
<feature type="transmembrane region" description="Helical" evidence="1">
    <location>
        <begin position="87"/>
        <end position="107"/>
    </location>
</feature>
<keyword evidence="1" id="KW-1133">Transmembrane helix</keyword>
<keyword evidence="1" id="KW-0472">Membrane</keyword>
<organism evidence="3 4">
    <name type="scientific">Phocaeicola vulgatus str. 3975 RP4</name>
    <dbReference type="NCBI Taxonomy" id="1339352"/>
    <lineage>
        <taxon>Bacteria</taxon>
        <taxon>Pseudomonadati</taxon>
        <taxon>Bacteroidota</taxon>
        <taxon>Bacteroidia</taxon>
        <taxon>Bacteroidales</taxon>
        <taxon>Bacteroidaceae</taxon>
        <taxon>Phocaeicola</taxon>
    </lineage>
</organism>
<dbReference type="Pfam" id="PF01569">
    <property type="entry name" value="PAP2"/>
    <property type="match status" value="1"/>
</dbReference>
<feature type="transmembrane region" description="Helical" evidence="1">
    <location>
        <begin position="7"/>
        <end position="25"/>
    </location>
</feature>
<dbReference type="SMART" id="SM00014">
    <property type="entry name" value="acidPPc"/>
    <property type="match status" value="1"/>
</dbReference>
<feature type="transmembrane region" description="Helical" evidence="1">
    <location>
        <begin position="145"/>
        <end position="164"/>
    </location>
</feature>
<dbReference type="SUPFAM" id="SSF48317">
    <property type="entry name" value="Acid phosphatase/Vanadium-dependent haloperoxidase"/>
    <property type="match status" value="1"/>
</dbReference>
<name>A0A069SKA0_PHOVU</name>
<feature type="transmembrane region" description="Helical" evidence="1">
    <location>
        <begin position="170"/>
        <end position="189"/>
    </location>
</feature>
<dbReference type="InterPro" id="IPR036938">
    <property type="entry name" value="PAP2/HPO_sf"/>
</dbReference>
<proteinExistence type="predicted"/>
<sequence length="205" mass="23042">MIGKIKMMAIITFYVAVLLVIAVYLQDGSGTFSHFFENANLYIRNLRNVHAPAFHQTYDNYLQLFPLILLFGLKLGGIRGNFGWKRLFTFIVLSVVLTQLVVNGLKLTTGVLRPDATNYFSFPSGHTAAAFMAATLLYKEYGFKGYWVGLVAYAAAIVTGFTRILNNRHWLFDVIIGAALGILLTNLAFRLVQLIFKDRGLIQHK</sequence>
<dbReference type="PANTHER" id="PTHR14969:SF13">
    <property type="entry name" value="AT30094P"/>
    <property type="match status" value="1"/>
</dbReference>
<dbReference type="PANTHER" id="PTHR14969">
    <property type="entry name" value="SPHINGOSINE-1-PHOSPHATE PHOSPHOHYDROLASE"/>
    <property type="match status" value="1"/>
</dbReference>
<feature type="transmembrane region" description="Helical" evidence="1">
    <location>
        <begin position="61"/>
        <end position="80"/>
    </location>
</feature>
<dbReference type="InterPro" id="IPR000326">
    <property type="entry name" value="PAP2/HPO"/>
</dbReference>
<dbReference type="EMBL" id="JNHM01000014">
    <property type="protein sequence ID" value="KDS55175.1"/>
    <property type="molecule type" value="Genomic_DNA"/>
</dbReference>